<name>A0A7L8G6E9_9CAUD</name>
<evidence type="ECO:0000313" key="2">
    <source>
        <dbReference type="EMBL" id="QOE32796.1"/>
    </source>
</evidence>
<protein>
    <submittedName>
        <fullName evidence="2">I-spanin</fullName>
    </submittedName>
</protein>
<organism evidence="2 3">
    <name type="scientific">Achromobacter phage Mano</name>
    <dbReference type="NCBI Taxonomy" id="2767570"/>
    <lineage>
        <taxon>Viruses</taxon>
        <taxon>Duplodnaviria</taxon>
        <taxon>Heunggongvirae</taxon>
        <taxon>Uroviricota</taxon>
        <taxon>Caudoviricetes</taxon>
        <taxon>Manovirus</taxon>
        <taxon>Manovirus Mano</taxon>
    </lineage>
</organism>
<evidence type="ECO:0000256" key="1">
    <source>
        <dbReference type="SAM" id="MobiDB-lite"/>
    </source>
</evidence>
<dbReference type="EMBL" id="MT708550">
    <property type="protein sequence ID" value="QOE32796.1"/>
    <property type="molecule type" value="Genomic_DNA"/>
</dbReference>
<gene>
    <name evidence="2" type="ORF">CPT_Mano_064</name>
</gene>
<sequence>MNRAIIAALVAVCAVIGAYAYGVSMGKDREAATQARIDKAMQDTREAAQQGAAQAIAQIKITNTTIRGEVQREIQTNTVYRDCRIPADGVRLINEAITGQRPVTPGGGQLPRTGTDTGKQ</sequence>
<reference evidence="2 3" key="1">
    <citation type="submission" date="2020-07" db="EMBL/GenBank/DDBJ databases">
        <title>Complete genome sequence of Achromobacter sp. phage Mano.</title>
        <authorList>
            <person name="Bartz M.L."/>
            <person name="Yao G.W."/>
            <person name="Le T."/>
            <person name="Gonzalez C."/>
            <person name="Young R."/>
            <person name="Liu M."/>
        </authorList>
    </citation>
    <scope>NUCLEOTIDE SEQUENCE [LARGE SCALE GENOMIC DNA]</scope>
</reference>
<proteinExistence type="predicted"/>
<keyword evidence="3" id="KW-1185">Reference proteome</keyword>
<feature type="region of interest" description="Disordered" evidence="1">
    <location>
        <begin position="98"/>
        <end position="120"/>
    </location>
</feature>
<evidence type="ECO:0000313" key="3">
    <source>
        <dbReference type="Proteomes" id="UP000516893"/>
    </source>
</evidence>
<dbReference type="Proteomes" id="UP000516893">
    <property type="component" value="Segment"/>
</dbReference>
<accession>A0A7L8G6E9</accession>